<dbReference type="Proteomes" id="UP000076744">
    <property type="component" value="Unassembled WGS sequence"/>
</dbReference>
<accession>A0A167UB21</accession>
<evidence type="ECO:0000313" key="3">
    <source>
        <dbReference type="Proteomes" id="UP000076744"/>
    </source>
</evidence>
<evidence type="ECO:0000256" key="1">
    <source>
        <dbReference type="SAM" id="MobiDB-lite"/>
    </source>
</evidence>
<reference evidence="2 3" key="1">
    <citation type="journal article" date="2016" name="Genome Biol. Evol.">
        <title>Divergent and convergent evolution of fungal pathogenicity.</title>
        <authorList>
            <person name="Shang Y."/>
            <person name="Xiao G."/>
            <person name="Zheng P."/>
            <person name="Cen K."/>
            <person name="Zhan S."/>
            <person name="Wang C."/>
        </authorList>
    </citation>
    <scope>NUCLEOTIDE SEQUENCE [LARGE SCALE GENOMIC DNA]</scope>
    <source>
        <strain evidence="2 3">ARSEF 2679</strain>
    </source>
</reference>
<comment type="caution">
    <text evidence="2">The sequence shown here is derived from an EMBL/GenBank/DDBJ whole genome shotgun (WGS) entry which is preliminary data.</text>
</comment>
<dbReference type="EMBL" id="AZHB01000013">
    <property type="protein sequence ID" value="OAA61402.1"/>
    <property type="molecule type" value="Genomic_DNA"/>
</dbReference>
<feature type="region of interest" description="Disordered" evidence="1">
    <location>
        <begin position="48"/>
        <end position="126"/>
    </location>
</feature>
<dbReference type="RefSeq" id="XP_018703657.1">
    <property type="nucleotide sequence ID" value="XM_018849086.1"/>
</dbReference>
<feature type="compositionally biased region" description="Acidic residues" evidence="1">
    <location>
        <begin position="111"/>
        <end position="125"/>
    </location>
</feature>
<proteinExistence type="predicted"/>
<dbReference type="AlphaFoldDB" id="A0A167UB21"/>
<organism evidence="2 3">
    <name type="scientific">Cordyceps fumosorosea (strain ARSEF 2679)</name>
    <name type="common">Isaria fumosorosea</name>
    <dbReference type="NCBI Taxonomy" id="1081104"/>
    <lineage>
        <taxon>Eukaryota</taxon>
        <taxon>Fungi</taxon>
        <taxon>Dikarya</taxon>
        <taxon>Ascomycota</taxon>
        <taxon>Pezizomycotina</taxon>
        <taxon>Sordariomycetes</taxon>
        <taxon>Hypocreomycetidae</taxon>
        <taxon>Hypocreales</taxon>
        <taxon>Cordycipitaceae</taxon>
        <taxon>Cordyceps</taxon>
    </lineage>
</organism>
<sequence>MTCLENSADFKQYLKSLTVGEGCTGTFQMARLYQRRCAMLEGEDGITSAPKIEVTPRHFTRSQTKRTQGSPSQRPSVKSLTDDMDNMTLGGGGNVPHTPKTPWHNSGGAGGDDDGDNGDDSDSDDGVDHCIYLSPFASYDSPLASQYTDNVFQVIEDEQIVNFALCLLLDSLVEQSGDVVEGGHWTPTRSPFKVKDGKSDKLADMIVEVKLNSREKGGPEVDMQESAQMTAWVATLARETEAAAQKEAGPEPTAAKNRNRIFVTIATFDDAYVDYISSIGTSYEGTEGPLLEMQRYGAAEVSENGDMKRLCAVLLALAIEGGVLNE</sequence>
<dbReference type="GeneID" id="30021773"/>
<name>A0A167UB21_CORFA</name>
<feature type="compositionally biased region" description="Polar residues" evidence="1">
    <location>
        <begin position="65"/>
        <end position="79"/>
    </location>
</feature>
<dbReference type="STRING" id="1081104.A0A167UB21"/>
<gene>
    <name evidence="2" type="ORF">ISF_05481</name>
</gene>
<protein>
    <submittedName>
        <fullName evidence="2">Uncharacterized protein</fullName>
    </submittedName>
</protein>
<evidence type="ECO:0000313" key="2">
    <source>
        <dbReference type="EMBL" id="OAA61402.1"/>
    </source>
</evidence>
<keyword evidence="3" id="KW-1185">Reference proteome</keyword>
<dbReference type="OrthoDB" id="3508621at2759"/>